<dbReference type="AlphaFoldDB" id="A0AAD7A6H8"/>
<gene>
    <name evidence="1" type="ORF">DFH08DRAFT_863338</name>
</gene>
<organism evidence="1 2">
    <name type="scientific">Mycena albidolilacea</name>
    <dbReference type="NCBI Taxonomy" id="1033008"/>
    <lineage>
        <taxon>Eukaryota</taxon>
        <taxon>Fungi</taxon>
        <taxon>Dikarya</taxon>
        <taxon>Basidiomycota</taxon>
        <taxon>Agaricomycotina</taxon>
        <taxon>Agaricomycetes</taxon>
        <taxon>Agaricomycetidae</taxon>
        <taxon>Agaricales</taxon>
        <taxon>Marasmiineae</taxon>
        <taxon>Mycenaceae</taxon>
        <taxon>Mycena</taxon>
    </lineage>
</organism>
<protein>
    <submittedName>
        <fullName evidence="1">Uncharacterized protein</fullName>
    </submittedName>
</protein>
<proteinExistence type="predicted"/>
<accession>A0AAD7A6H8</accession>
<evidence type="ECO:0000313" key="1">
    <source>
        <dbReference type="EMBL" id="KAJ7349938.1"/>
    </source>
</evidence>
<dbReference type="Proteomes" id="UP001218218">
    <property type="component" value="Unassembled WGS sequence"/>
</dbReference>
<sequence length="63" mass="6996">MSDFILAWHPEDIELNGVPISNVEHADDILVASGAPPGFQTHLNHSQLWRDCQKAITTRPGTF</sequence>
<comment type="caution">
    <text evidence="1">The sequence shown here is derived from an EMBL/GenBank/DDBJ whole genome shotgun (WGS) entry which is preliminary data.</text>
</comment>
<reference evidence="1" key="1">
    <citation type="submission" date="2023-03" db="EMBL/GenBank/DDBJ databases">
        <title>Massive genome expansion in bonnet fungi (Mycena s.s.) driven by repeated elements and novel gene families across ecological guilds.</title>
        <authorList>
            <consortium name="Lawrence Berkeley National Laboratory"/>
            <person name="Harder C.B."/>
            <person name="Miyauchi S."/>
            <person name="Viragh M."/>
            <person name="Kuo A."/>
            <person name="Thoen E."/>
            <person name="Andreopoulos B."/>
            <person name="Lu D."/>
            <person name="Skrede I."/>
            <person name="Drula E."/>
            <person name="Henrissat B."/>
            <person name="Morin E."/>
            <person name="Kohler A."/>
            <person name="Barry K."/>
            <person name="LaButti K."/>
            <person name="Morin E."/>
            <person name="Salamov A."/>
            <person name="Lipzen A."/>
            <person name="Mereny Z."/>
            <person name="Hegedus B."/>
            <person name="Baldrian P."/>
            <person name="Stursova M."/>
            <person name="Weitz H."/>
            <person name="Taylor A."/>
            <person name="Grigoriev I.V."/>
            <person name="Nagy L.G."/>
            <person name="Martin F."/>
            <person name="Kauserud H."/>
        </authorList>
    </citation>
    <scope>NUCLEOTIDE SEQUENCE</scope>
    <source>
        <strain evidence="1">CBHHK002</strain>
    </source>
</reference>
<name>A0AAD7A6H8_9AGAR</name>
<dbReference type="EMBL" id="JARIHO010000015">
    <property type="protein sequence ID" value="KAJ7349938.1"/>
    <property type="molecule type" value="Genomic_DNA"/>
</dbReference>
<keyword evidence="2" id="KW-1185">Reference proteome</keyword>
<evidence type="ECO:0000313" key="2">
    <source>
        <dbReference type="Proteomes" id="UP001218218"/>
    </source>
</evidence>